<evidence type="ECO:0000259" key="7">
    <source>
        <dbReference type="Pfam" id="PF00892"/>
    </source>
</evidence>
<organism evidence="8 9">
    <name type="scientific">Pseudomonas putida</name>
    <name type="common">Arthrobacter siderocapsulatus</name>
    <dbReference type="NCBI Taxonomy" id="303"/>
    <lineage>
        <taxon>Bacteria</taxon>
        <taxon>Pseudomonadati</taxon>
        <taxon>Pseudomonadota</taxon>
        <taxon>Gammaproteobacteria</taxon>
        <taxon>Pseudomonadales</taxon>
        <taxon>Pseudomonadaceae</taxon>
        <taxon>Pseudomonas</taxon>
    </lineage>
</organism>
<dbReference type="SUPFAM" id="SSF103481">
    <property type="entry name" value="Multidrug resistance efflux transporter EmrE"/>
    <property type="match status" value="2"/>
</dbReference>
<evidence type="ECO:0000256" key="4">
    <source>
        <dbReference type="ARBA" id="ARBA00022989"/>
    </source>
</evidence>
<feature type="transmembrane region" description="Helical" evidence="6">
    <location>
        <begin position="176"/>
        <end position="201"/>
    </location>
</feature>
<evidence type="ECO:0000256" key="3">
    <source>
        <dbReference type="ARBA" id="ARBA00022692"/>
    </source>
</evidence>
<comment type="caution">
    <text evidence="8">The sequence shown here is derived from an EMBL/GenBank/DDBJ whole genome shotgun (WGS) entry which is preliminary data.</text>
</comment>
<dbReference type="PANTHER" id="PTHR32322">
    <property type="entry name" value="INNER MEMBRANE TRANSPORTER"/>
    <property type="match status" value="1"/>
</dbReference>
<evidence type="ECO:0000313" key="9">
    <source>
        <dbReference type="Proteomes" id="UP000186736"/>
    </source>
</evidence>
<name>A0A1Q9R6J2_PSEPU</name>
<dbReference type="EMBL" id="MKZO01000017">
    <property type="protein sequence ID" value="OLS62912.1"/>
    <property type="molecule type" value="Genomic_DNA"/>
</dbReference>
<feature type="transmembrane region" description="Helical" evidence="6">
    <location>
        <begin position="243"/>
        <end position="263"/>
    </location>
</feature>
<feature type="transmembrane region" description="Helical" evidence="6">
    <location>
        <begin position="269"/>
        <end position="289"/>
    </location>
</feature>
<reference evidence="8 9" key="1">
    <citation type="submission" date="2016-10" db="EMBL/GenBank/DDBJ databases">
        <title>Genome Sequence of Pseudomonas putida GM4FR.</title>
        <authorList>
            <person name="Poehlein A."/>
            <person name="Wemheuer F."/>
            <person name="Hollensteiner J."/>
            <person name="Wemheuer B."/>
        </authorList>
    </citation>
    <scope>NUCLEOTIDE SEQUENCE [LARGE SCALE GENOMIC DNA]</scope>
    <source>
        <strain evidence="8 9">GM4FR</strain>
    </source>
</reference>
<keyword evidence="5 6" id="KW-0472">Membrane</keyword>
<proteinExistence type="inferred from homology"/>
<dbReference type="AlphaFoldDB" id="A0A1Q9R6J2"/>
<gene>
    <name evidence="8" type="ORF">PSEMO_22660</name>
</gene>
<evidence type="ECO:0000256" key="6">
    <source>
        <dbReference type="SAM" id="Phobius"/>
    </source>
</evidence>
<dbReference type="Proteomes" id="UP000186736">
    <property type="component" value="Unassembled WGS sequence"/>
</dbReference>
<evidence type="ECO:0000256" key="5">
    <source>
        <dbReference type="ARBA" id="ARBA00023136"/>
    </source>
</evidence>
<feature type="transmembrane region" description="Helical" evidence="6">
    <location>
        <begin position="94"/>
        <end position="114"/>
    </location>
</feature>
<evidence type="ECO:0000256" key="2">
    <source>
        <dbReference type="ARBA" id="ARBA00007362"/>
    </source>
</evidence>
<keyword evidence="4 6" id="KW-1133">Transmembrane helix</keyword>
<dbReference type="OrthoDB" id="9810556at2"/>
<evidence type="ECO:0000256" key="1">
    <source>
        <dbReference type="ARBA" id="ARBA00004141"/>
    </source>
</evidence>
<evidence type="ECO:0000313" key="8">
    <source>
        <dbReference type="EMBL" id="OLS62912.1"/>
    </source>
</evidence>
<accession>A0A1Q9R6J2</accession>
<dbReference type="PANTHER" id="PTHR32322:SF2">
    <property type="entry name" value="EAMA DOMAIN-CONTAINING PROTEIN"/>
    <property type="match status" value="1"/>
</dbReference>
<feature type="transmembrane region" description="Helical" evidence="6">
    <location>
        <begin position="33"/>
        <end position="53"/>
    </location>
</feature>
<feature type="transmembrane region" description="Helical" evidence="6">
    <location>
        <begin position="121"/>
        <end position="138"/>
    </location>
</feature>
<feature type="domain" description="EamA" evidence="7">
    <location>
        <begin position="5"/>
        <end position="138"/>
    </location>
</feature>
<feature type="transmembrane region" description="Helical" evidence="6">
    <location>
        <begin position="213"/>
        <end position="236"/>
    </location>
</feature>
<sequence length="300" mass="31776">MKKPAIAAFVFLGVIWGSNFVFVKSAAQYISPLQITLLRVLFGFVPVLVYALLSGALRREHWRHAQHFLVMSLLATAVYYFAFAKGTALLDTSIAGMLGGAIPLFTFLCAWVFLRSEPLSGLKVLGVGLGFLGILLVARPWSTQGAIDPLGVLYMILGSCSVGCSFVYAKRYISPLGLPAVALVTYQIGLALVMLLVVTPLQGIDAVFVDTGAWVGLVFGLGLLGTGAAYLAYYLIVAAFGAVAASAVTYIPPVVALVIGAWLGEPVTGSSWVAVGLILGGVGLVQMRVGGWRRGEFQRD</sequence>
<feature type="domain" description="EamA" evidence="7">
    <location>
        <begin position="150"/>
        <end position="285"/>
    </location>
</feature>
<keyword evidence="3 6" id="KW-0812">Transmembrane</keyword>
<feature type="transmembrane region" description="Helical" evidence="6">
    <location>
        <begin position="150"/>
        <end position="169"/>
    </location>
</feature>
<dbReference type="InterPro" id="IPR037185">
    <property type="entry name" value="EmrE-like"/>
</dbReference>
<dbReference type="GO" id="GO:0016020">
    <property type="term" value="C:membrane"/>
    <property type="evidence" value="ECO:0007669"/>
    <property type="project" value="UniProtKB-SubCell"/>
</dbReference>
<dbReference type="InterPro" id="IPR000620">
    <property type="entry name" value="EamA_dom"/>
</dbReference>
<dbReference type="RefSeq" id="WP_075803197.1">
    <property type="nucleotide sequence ID" value="NZ_MKZO01000017.1"/>
</dbReference>
<protein>
    <recommendedName>
        <fullName evidence="7">EamA domain-containing protein</fullName>
    </recommendedName>
</protein>
<dbReference type="InterPro" id="IPR050638">
    <property type="entry name" value="AA-Vitamin_Transporters"/>
</dbReference>
<dbReference type="Pfam" id="PF00892">
    <property type="entry name" value="EamA"/>
    <property type="match status" value="2"/>
</dbReference>
<feature type="transmembrane region" description="Helical" evidence="6">
    <location>
        <begin position="65"/>
        <end position="82"/>
    </location>
</feature>
<comment type="subcellular location">
    <subcellularLocation>
        <location evidence="1">Membrane</location>
        <topology evidence="1">Multi-pass membrane protein</topology>
    </subcellularLocation>
</comment>
<comment type="similarity">
    <text evidence="2">Belongs to the EamA transporter family.</text>
</comment>